<protein>
    <submittedName>
        <fullName evidence="1">Uncharacterized protein</fullName>
    </submittedName>
</protein>
<reference evidence="1 2" key="1">
    <citation type="submission" date="2008-08" db="EMBL/GenBank/DDBJ databases">
        <authorList>
            <person name="Madupu R."/>
            <person name="Durkin A.S."/>
            <person name="Torralba M."/>
            <person name="Methe B."/>
            <person name="Sutton G.G."/>
            <person name="Strausberg R.L."/>
            <person name="Nelson K.E."/>
        </authorList>
    </citation>
    <scope>NUCLEOTIDE SEQUENCE [LARGE SCALE GENOMIC DNA]</scope>
    <source>
        <strain evidence="1 2">RM3267</strain>
    </source>
</reference>
<keyword evidence="2" id="KW-1185">Reference proteome</keyword>
<dbReference type="EMBL" id="ACFU01000056">
    <property type="protein sequence ID" value="EEF12571.1"/>
    <property type="molecule type" value="Genomic_DNA"/>
</dbReference>
<name>B9D610_CAMRE</name>
<proteinExistence type="predicted"/>
<gene>
    <name evidence="1" type="ORF">CAMRE0001_3000</name>
</gene>
<dbReference type="Proteomes" id="UP000003082">
    <property type="component" value="Unassembled WGS sequence"/>
</dbReference>
<dbReference type="AlphaFoldDB" id="B9D610"/>
<evidence type="ECO:0000313" key="1">
    <source>
        <dbReference type="EMBL" id="EEF12571.1"/>
    </source>
</evidence>
<evidence type="ECO:0000313" key="2">
    <source>
        <dbReference type="Proteomes" id="UP000003082"/>
    </source>
</evidence>
<sequence length="39" mass="4817">MKYKFLYCVRHLNFKKLSIDNIYFYTLSLKIVLQIFKAI</sequence>
<comment type="caution">
    <text evidence="1">The sequence shown here is derived from an EMBL/GenBank/DDBJ whole genome shotgun (WGS) entry which is preliminary data.</text>
</comment>
<accession>B9D610</accession>
<organism evidence="1 2">
    <name type="scientific">Campylobacter rectus RM3267</name>
    <dbReference type="NCBI Taxonomy" id="553218"/>
    <lineage>
        <taxon>Bacteria</taxon>
        <taxon>Pseudomonadati</taxon>
        <taxon>Campylobacterota</taxon>
        <taxon>Epsilonproteobacteria</taxon>
        <taxon>Campylobacterales</taxon>
        <taxon>Campylobacteraceae</taxon>
        <taxon>Campylobacter</taxon>
    </lineage>
</organism>